<keyword evidence="8" id="KW-0326">Glycosidase</keyword>
<dbReference type="EC" id="3.2.1.17" evidence="2"/>
<gene>
    <name evidence="11" type="primary">AVEN_86848_1</name>
    <name evidence="11" type="ORF">TNCT_637971</name>
</gene>
<feature type="disulfide bond" evidence="9">
    <location>
        <begin position="88"/>
        <end position="94"/>
    </location>
</feature>
<dbReference type="Gene3D" id="1.10.530.10">
    <property type="match status" value="1"/>
</dbReference>
<feature type="disulfide bond" evidence="9">
    <location>
        <begin position="38"/>
        <end position="44"/>
    </location>
</feature>
<dbReference type="InterPro" id="IPR023346">
    <property type="entry name" value="Lysozyme-like_dom_sf"/>
</dbReference>
<keyword evidence="6" id="KW-0044">Antibiotic</keyword>
<dbReference type="InterPro" id="IPR018247">
    <property type="entry name" value="EF_Hand_1_Ca_BS"/>
</dbReference>
<name>A0A8X6I3E7_TRICU</name>
<keyword evidence="7 9" id="KW-1015">Disulfide bond</keyword>
<dbReference type="GO" id="GO:0042742">
    <property type="term" value="P:defense response to bacterium"/>
    <property type="evidence" value="ECO:0007669"/>
    <property type="project" value="UniProtKB-KW"/>
</dbReference>
<dbReference type="SUPFAM" id="SSF53955">
    <property type="entry name" value="Lysozyme-like"/>
    <property type="match status" value="1"/>
</dbReference>
<organism evidence="11 12">
    <name type="scientific">Trichonephila clavata</name>
    <name type="common">Joro spider</name>
    <name type="synonym">Nephila clavata</name>
    <dbReference type="NCBI Taxonomy" id="2740835"/>
    <lineage>
        <taxon>Eukaryota</taxon>
        <taxon>Metazoa</taxon>
        <taxon>Ecdysozoa</taxon>
        <taxon>Arthropoda</taxon>
        <taxon>Chelicerata</taxon>
        <taxon>Arachnida</taxon>
        <taxon>Araneae</taxon>
        <taxon>Araneomorphae</taxon>
        <taxon>Entelegynae</taxon>
        <taxon>Araneoidea</taxon>
        <taxon>Nephilidae</taxon>
        <taxon>Trichonephila</taxon>
    </lineage>
</organism>
<dbReference type="CDD" id="cd16890">
    <property type="entry name" value="lyz_i"/>
    <property type="match status" value="1"/>
</dbReference>
<dbReference type="OrthoDB" id="6337871at2759"/>
<dbReference type="Proteomes" id="UP000887116">
    <property type="component" value="Unassembled WGS sequence"/>
</dbReference>
<keyword evidence="10" id="KW-0732">Signal</keyword>
<keyword evidence="5" id="KW-0378">Hydrolase</keyword>
<comment type="caution">
    <text evidence="11">The sequence shown here is derived from an EMBL/GenBank/DDBJ whole genome shotgun (WGS) entry which is preliminary data.</text>
</comment>
<feature type="signal peptide" evidence="10">
    <location>
        <begin position="1"/>
        <end position="18"/>
    </location>
</feature>
<feature type="chain" id="PRO_5036504798" description="lysozyme" evidence="10">
    <location>
        <begin position="19"/>
        <end position="175"/>
    </location>
</feature>
<feature type="disulfide bond" evidence="9">
    <location>
        <begin position="50"/>
        <end position="60"/>
    </location>
</feature>
<evidence type="ECO:0000256" key="3">
    <source>
        <dbReference type="ARBA" id="ARBA00022529"/>
    </source>
</evidence>
<evidence type="ECO:0000313" key="11">
    <source>
        <dbReference type="EMBL" id="GFR33500.1"/>
    </source>
</evidence>
<dbReference type="Pfam" id="PF05497">
    <property type="entry name" value="Destabilase"/>
    <property type="match status" value="1"/>
</dbReference>
<keyword evidence="12" id="KW-1185">Reference proteome</keyword>
<dbReference type="PROSITE" id="PS00018">
    <property type="entry name" value="EF_HAND_1"/>
    <property type="match status" value="1"/>
</dbReference>
<protein>
    <recommendedName>
        <fullName evidence="2">lysozyme</fullName>
        <ecNumber evidence="2">3.2.1.17</ecNumber>
    </recommendedName>
</protein>
<evidence type="ECO:0000256" key="10">
    <source>
        <dbReference type="SAM" id="SignalP"/>
    </source>
</evidence>
<dbReference type="EMBL" id="BMAO01009816">
    <property type="protein sequence ID" value="GFR33500.1"/>
    <property type="molecule type" value="Genomic_DNA"/>
</dbReference>
<dbReference type="InterPro" id="IPR008597">
    <property type="entry name" value="Invert_lysozyme"/>
</dbReference>
<evidence type="ECO:0000256" key="8">
    <source>
        <dbReference type="ARBA" id="ARBA00023295"/>
    </source>
</evidence>
<dbReference type="AlphaFoldDB" id="A0A8X6I3E7"/>
<dbReference type="PANTHER" id="PTHR11195:SF13">
    <property type="entry name" value="INVERTEBRATE-TYPE LYSOZYME 2-RELATED"/>
    <property type="match status" value="1"/>
</dbReference>
<dbReference type="GO" id="GO:0031640">
    <property type="term" value="P:killing of cells of another organism"/>
    <property type="evidence" value="ECO:0007669"/>
    <property type="project" value="UniProtKB-KW"/>
</dbReference>
<dbReference type="PROSITE" id="PS51909">
    <property type="entry name" value="LYSOZYME_I"/>
    <property type="match status" value="1"/>
</dbReference>
<evidence type="ECO:0000313" key="12">
    <source>
        <dbReference type="Proteomes" id="UP000887116"/>
    </source>
</evidence>
<keyword evidence="3" id="KW-0929">Antimicrobial</keyword>
<evidence type="ECO:0000256" key="5">
    <source>
        <dbReference type="ARBA" id="ARBA00022801"/>
    </source>
</evidence>
<dbReference type="PANTHER" id="PTHR11195">
    <property type="entry name" value="DESTABILASE-RELATED"/>
    <property type="match status" value="1"/>
</dbReference>
<comment type="catalytic activity">
    <reaction evidence="1">
        <text>Hydrolysis of (1-&gt;4)-beta-linkages between N-acetylmuramic acid and N-acetyl-D-glucosamine residues in a peptidoglycan and between N-acetyl-D-glucosamine residues in chitodextrins.</text>
        <dbReference type="EC" id="3.2.1.17"/>
    </reaction>
</comment>
<sequence>MSLLQMVPLAIFITCVSAQWPRRARVPEVDQNCMECICQASTSCDETAKCHYDGANNYFCGPYVISWAYWFDAGKHGNRGQPGDFEICLKNKTCAEHTVRGYMRRYGRDCDGSGTIDCVDFARIHKLGFGQCSSNSILDTPYWENFELCNMENQNNDFLDIDARSRSKLSNDIER</sequence>
<evidence type="ECO:0000256" key="2">
    <source>
        <dbReference type="ARBA" id="ARBA00012732"/>
    </source>
</evidence>
<keyword evidence="4" id="KW-0081">Bacteriolytic enzyme</keyword>
<evidence type="ECO:0000256" key="1">
    <source>
        <dbReference type="ARBA" id="ARBA00000632"/>
    </source>
</evidence>
<proteinExistence type="predicted"/>
<feature type="disulfide bond" evidence="9">
    <location>
        <begin position="33"/>
        <end position="118"/>
    </location>
</feature>
<reference evidence="11" key="1">
    <citation type="submission" date="2020-07" db="EMBL/GenBank/DDBJ databases">
        <title>Multicomponent nature underlies the extraordinary mechanical properties of spider dragline silk.</title>
        <authorList>
            <person name="Kono N."/>
            <person name="Nakamura H."/>
            <person name="Mori M."/>
            <person name="Yoshida Y."/>
            <person name="Ohtoshi R."/>
            <person name="Malay A.D."/>
            <person name="Moran D.A.P."/>
            <person name="Tomita M."/>
            <person name="Numata K."/>
            <person name="Arakawa K."/>
        </authorList>
    </citation>
    <scope>NUCLEOTIDE SEQUENCE</scope>
</reference>
<dbReference type="GO" id="GO:0003796">
    <property type="term" value="F:lysozyme activity"/>
    <property type="evidence" value="ECO:0007669"/>
    <property type="project" value="UniProtKB-EC"/>
</dbReference>
<evidence type="ECO:0000256" key="9">
    <source>
        <dbReference type="PIRSR" id="PIRSR608597-3"/>
    </source>
</evidence>
<accession>A0A8X6I3E7</accession>
<evidence type="ECO:0000256" key="4">
    <source>
        <dbReference type="ARBA" id="ARBA00022638"/>
    </source>
</evidence>
<evidence type="ECO:0000256" key="6">
    <source>
        <dbReference type="ARBA" id="ARBA00023022"/>
    </source>
</evidence>
<evidence type="ECO:0000256" key="7">
    <source>
        <dbReference type="ARBA" id="ARBA00023157"/>
    </source>
</evidence>